<dbReference type="PANTHER" id="PTHR33116">
    <property type="entry name" value="REVERSE TRANSCRIPTASE ZINC-BINDING DOMAIN-CONTAINING PROTEIN-RELATED-RELATED"/>
    <property type="match status" value="1"/>
</dbReference>
<feature type="domain" description="Reverse transcriptase" evidence="2">
    <location>
        <begin position="444"/>
        <end position="726"/>
    </location>
</feature>
<accession>A0AAQ3SNB8</accession>
<dbReference type="CDD" id="cd01650">
    <property type="entry name" value="RT_nLTR_like"/>
    <property type="match status" value="1"/>
</dbReference>
<dbReference type="InterPro" id="IPR036691">
    <property type="entry name" value="Endo/exonu/phosph_ase_sf"/>
</dbReference>
<proteinExistence type="predicted"/>
<dbReference type="InterPro" id="IPR002156">
    <property type="entry name" value="RNaseH_domain"/>
</dbReference>
<gene>
    <name evidence="3" type="ORF">U9M48_007811</name>
</gene>
<dbReference type="Proteomes" id="UP001341281">
    <property type="component" value="Chromosome 02"/>
</dbReference>
<sequence length="1248" mass="143526">MDWKRMERFRWMLSMPNTVVKDCKGCSGGLALFWKKGVQVSIISLSKYHIDALVWEENGVEWRLTGVYGEPKMEEKGKTWRLLRLLNKQYSKPWLCLGDFNEILFEYEKVGGQPKPMGCMQRFQKALEDCNLVDLGFVGDVFTWRNHHHRADRYIKERLDRAVACAEWRRLFPLVQVVNGDPRHSDHRPLIVECGDREPAELFRLRNISPKFEAKWLEEDECNERVLRAWSEAIKSGCTEMLEIQKNILGDLHDWDKSVLGELERRINNTKKELDRYRRARLSQENVNREHVLRFKLDRLLEQHNTYWKQRAHSLWLTKGDRNTKFFHACASERRRRNFIRVLKDEEGGVVEGRRLKHFITNHYKCLFSSCSGQRVTDVLQAVKRKVTSSMNEFLLKSFTGEEVEEALNGIGDLKAPGPDGIPSIFYKRFWALMGEQIKKEVLAVLNGMNMPQRWNETIIVLIPKVRNPEKLKDLRPISLCNVLYKLISKVLANRLKKVLPDVISPSQSAFVPGRLITDNVLLAYELTHYLKNRRHGNTGLAAIKLDMSKAYDRVEWTFLEKIMLKLGFASSWVDLIMKCVSTVSYRVRINGEYSEQFLPQRGLRQGDPLSPYLFILCAEGLSSLLKQAEERGDITGIRVCPGAVCVSHLFFVDDTLVLLKATETGARTLQEILDLYEEVSGQMINRDKTSILFSPNTSEKIQKSFLTELRITSLAINEKYLGLPVYVGKSKKSMFEYIKRKVWTQIRGWQEKLLSKAGKEIMIKAVAQAIPTYTMSCFDLTKGLCDEISSMIGRYWWSQQDKSNKIHWVAWEKLTRSKSRGGLGFRDLYTFNIAMLARQAWRILVFPDTLCAQVLKAKYFPGKSILEATARSGVSYTWRSILKGVGLLKEGIIWRIGNGCSVNIWRDPWIPRNYTRKIITPRRGSILHKVADLINPFTDSWDEQLIRDTFWEDDAKFILSMPTNSDTEDFPAWHPDPRGLFSVKSAYALGIRIRDQMKGTDASPSAENANGFDWKKLWRLNVANKVKLFIWQMAQDSLQVKVNIVKRGVNTDTICPEVRICLISQASIQDMLQKVLGYQAELQQKIVLLLWCWWSMRNKVNAGEKRKSAQEVVNDVLYHVQAWNNAHKSNASSSEHIRGWGFVIRDHTGHVVAAGAGLEEHLLNAQHSEAVSYLKGLEYAGSRGIQRIIVETDAASVALAMGDSDSDRSPLCTLFREIRARTMYDFVDLVPDFVLVLASRDLSGLSA</sequence>
<protein>
    <recommendedName>
        <fullName evidence="2">Reverse transcriptase domain-containing protein</fullName>
    </recommendedName>
</protein>
<evidence type="ECO:0000313" key="4">
    <source>
        <dbReference type="Proteomes" id="UP001341281"/>
    </source>
</evidence>
<dbReference type="Pfam" id="PF00078">
    <property type="entry name" value="RVT_1"/>
    <property type="match status" value="1"/>
</dbReference>
<dbReference type="CDD" id="cd06222">
    <property type="entry name" value="RNase_H_like"/>
    <property type="match status" value="1"/>
</dbReference>
<dbReference type="SUPFAM" id="SSF56672">
    <property type="entry name" value="DNA/RNA polymerases"/>
    <property type="match status" value="1"/>
</dbReference>
<dbReference type="PANTHER" id="PTHR33116:SF86">
    <property type="entry name" value="REVERSE TRANSCRIPTASE DOMAIN-CONTAINING PROTEIN"/>
    <property type="match status" value="1"/>
</dbReference>
<dbReference type="InterPro" id="IPR044730">
    <property type="entry name" value="RNase_H-like_dom_plant"/>
</dbReference>
<dbReference type="GO" id="GO:0003676">
    <property type="term" value="F:nucleic acid binding"/>
    <property type="evidence" value="ECO:0007669"/>
    <property type="project" value="InterPro"/>
</dbReference>
<dbReference type="PROSITE" id="PS50878">
    <property type="entry name" value="RT_POL"/>
    <property type="match status" value="1"/>
</dbReference>
<dbReference type="InterPro" id="IPR043502">
    <property type="entry name" value="DNA/RNA_pol_sf"/>
</dbReference>
<name>A0AAQ3SNB8_PASNO</name>
<keyword evidence="4" id="KW-1185">Reference proteome</keyword>
<evidence type="ECO:0000313" key="3">
    <source>
        <dbReference type="EMBL" id="WVZ57425.1"/>
    </source>
</evidence>
<dbReference type="EMBL" id="CP144746">
    <property type="protein sequence ID" value="WVZ57425.1"/>
    <property type="molecule type" value="Genomic_DNA"/>
</dbReference>
<keyword evidence="1" id="KW-0175">Coiled coil</keyword>
<dbReference type="InterPro" id="IPR026960">
    <property type="entry name" value="RVT-Znf"/>
</dbReference>
<dbReference type="Pfam" id="PF13456">
    <property type="entry name" value="RVT_3"/>
    <property type="match status" value="1"/>
</dbReference>
<dbReference type="Pfam" id="PF03372">
    <property type="entry name" value="Exo_endo_phos"/>
    <property type="match status" value="1"/>
</dbReference>
<feature type="coiled-coil region" evidence="1">
    <location>
        <begin position="260"/>
        <end position="287"/>
    </location>
</feature>
<dbReference type="AlphaFoldDB" id="A0AAQ3SNB8"/>
<organism evidence="3 4">
    <name type="scientific">Paspalum notatum var. saurae</name>
    <dbReference type="NCBI Taxonomy" id="547442"/>
    <lineage>
        <taxon>Eukaryota</taxon>
        <taxon>Viridiplantae</taxon>
        <taxon>Streptophyta</taxon>
        <taxon>Embryophyta</taxon>
        <taxon>Tracheophyta</taxon>
        <taxon>Spermatophyta</taxon>
        <taxon>Magnoliopsida</taxon>
        <taxon>Liliopsida</taxon>
        <taxon>Poales</taxon>
        <taxon>Poaceae</taxon>
        <taxon>PACMAD clade</taxon>
        <taxon>Panicoideae</taxon>
        <taxon>Andropogonodae</taxon>
        <taxon>Paspaleae</taxon>
        <taxon>Paspalinae</taxon>
        <taxon>Paspalum</taxon>
    </lineage>
</organism>
<dbReference type="Gene3D" id="3.60.10.10">
    <property type="entry name" value="Endonuclease/exonuclease/phosphatase"/>
    <property type="match status" value="1"/>
</dbReference>
<evidence type="ECO:0000259" key="2">
    <source>
        <dbReference type="PROSITE" id="PS50878"/>
    </source>
</evidence>
<dbReference type="Pfam" id="PF13966">
    <property type="entry name" value="zf-RVT"/>
    <property type="match status" value="1"/>
</dbReference>
<dbReference type="InterPro" id="IPR000477">
    <property type="entry name" value="RT_dom"/>
</dbReference>
<evidence type="ECO:0000256" key="1">
    <source>
        <dbReference type="SAM" id="Coils"/>
    </source>
</evidence>
<dbReference type="InterPro" id="IPR005135">
    <property type="entry name" value="Endo/exonuclease/phosphatase"/>
</dbReference>
<reference evidence="3 4" key="1">
    <citation type="submission" date="2024-02" db="EMBL/GenBank/DDBJ databases">
        <title>High-quality chromosome-scale genome assembly of Pensacola bahiagrass (Paspalum notatum Flugge var. saurae).</title>
        <authorList>
            <person name="Vega J.M."/>
            <person name="Podio M."/>
            <person name="Orjuela J."/>
            <person name="Siena L.A."/>
            <person name="Pessino S.C."/>
            <person name="Combes M.C."/>
            <person name="Mariac C."/>
            <person name="Albertini E."/>
            <person name="Pupilli F."/>
            <person name="Ortiz J.P.A."/>
            <person name="Leblanc O."/>
        </authorList>
    </citation>
    <scope>NUCLEOTIDE SEQUENCE [LARGE SCALE GENOMIC DNA]</scope>
    <source>
        <strain evidence="3">R1</strain>
        <tissue evidence="3">Leaf</tissue>
    </source>
</reference>
<dbReference type="GO" id="GO:0004523">
    <property type="term" value="F:RNA-DNA hybrid ribonuclease activity"/>
    <property type="evidence" value="ECO:0007669"/>
    <property type="project" value="InterPro"/>
</dbReference>
<dbReference type="SUPFAM" id="SSF56219">
    <property type="entry name" value="DNase I-like"/>
    <property type="match status" value="1"/>
</dbReference>